<feature type="transmembrane region" description="Helical" evidence="2">
    <location>
        <begin position="97"/>
        <end position="120"/>
    </location>
</feature>
<protein>
    <submittedName>
        <fullName evidence="4">Membrane protease YdiL (CAAX protease family)</fullName>
    </submittedName>
</protein>
<keyword evidence="4" id="KW-0645">Protease</keyword>
<feature type="transmembrane region" description="Helical" evidence="2">
    <location>
        <begin position="172"/>
        <end position="198"/>
    </location>
</feature>
<evidence type="ECO:0000256" key="1">
    <source>
        <dbReference type="SAM" id="MobiDB-lite"/>
    </source>
</evidence>
<dbReference type="AlphaFoldDB" id="A0A839ECD3"/>
<name>A0A839ECD3_9MICO</name>
<feature type="region of interest" description="Disordered" evidence="1">
    <location>
        <begin position="268"/>
        <end position="301"/>
    </location>
</feature>
<reference evidence="4 5" key="1">
    <citation type="submission" date="2020-07" db="EMBL/GenBank/DDBJ databases">
        <title>Sequencing the genomes of 1000 actinobacteria strains.</title>
        <authorList>
            <person name="Klenk H.-P."/>
        </authorList>
    </citation>
    <scope>NUCLEOTIDE SEQUENCE [LARGE SCALE GENOMIC DNA]</scope>
    <source>
        <strain evidence="4 5">DSM 19663</strain>
    </source>
</reference>
<dbReference type="GO" id="GO:0080120">
    <property type="term" value="P:CAAX-box protein maturation"/>
    <property type="evidence" value="ECO:0007669"/>
    <property type="project" value="UniProtKB-ARBA"/>
</dbReference>
<evidence type="ECO:0000256" key="2">
    <source>
        <dbReference type="SAM" id="Phobius"/>
    </source>
</evidence>
<dbReference type="RefSeq" id="WP_182490724.1">
    <property type="nucleotide sequence ID" value="NZ_BAAAOV010000001.1"/>
</dbReference>
<gene>
    <name evidence="4" type="ORF">FHX53_001496</name>
</gene>
<keyword evidence="2" id="KW-0472">Membrane</keyword>
<dbReference type="GO" id="GO:0006508">
    <property type="term" value="P:proteolysis"/>
    <property type="evidence" value="ECO:0007669"/>
    <property type="project" value="UniProtKB-KW"/>
</dbReference>
<dbReference type="GO" id="GO:0004175">
    <property type="term" value="F:endopeptidase activity"/>
    <property type="evidence" value="ECO:0007669"/>
    <property type="project" value="UniProtKB-ARBA"/>
</dbReference>
<feature type="transmembrane region" description="Helical" evidence="2">
    <location>
        <begin position="12"/>
        <end position="29"/>
    </location>
</feature>
<dbReference type="Proteomes" id="UP000585905">
    <property type="component" value="Unassembled WGS sequence"/>
</dbReference>
<dbReference type="Pfam" id="PF02517">
    <property type="entry name" value="Rce1-like"/>
    <property type="match status" value="1"/>
</dbReference>
<accession>A0A839ECD3</accession>
<feature type="transmembrane region" description="Helical" evidence="2">
    <location>
        <begin position="204"/>
        <end position="230"/>
    </location>
</feature>
<proteinExistence type="predicted"/>
<evidence type="ECO:0000313" key="4">
    <source>
        <dbReference type="EMBL" id="MBA8847904.1"/>
    </source>
</evidence>
<feature type="domain" description="CAAX prenyl protease 2/Lysostaphin resistance protein A-like" evidence="3">
    <location>
        <begin position="148"/>
        <end position="236"/>
    </location>
</feature>
<keyword evidence="2" id="KW-0812">Transmembrane</keyword>
<feature type="transmembrane region" description="Helical" evidence="2">
    <location>
        <begin position="50"/>
        <end position="77"/>
    </location>
</feature>
<evidence type="ECO:0000313" key="5">
    <source>
        <dbReference type="Proteomes" id="UP000585905"/>
    </source>
</evidence>
<keyword evidence="5" id="KW-1185">Reference proteome</keyword>
<dbReference type="EMBL" id="JACGWX010000003">
    <property type="protein sequence ID" value="MBA8847904.1"/>
    <property type="molecule type" value="Genomic_DNA"/>
</dbReference>
<organism evidence="4 5">
    <name type="scientific">Microcella alkalica</name>
    <dbReference type="NCBI Taxonomy" id="355930"/>
    <lineage>
        <taxon>Bacteria</taxon>
        <taxon>Bacillati</taxon>
        <taxon>Actinomycetota</taxon>
        <taxon>Actinomycetes</taxon>
        <taxon>Micrococcales</taxon>
        <taxon>Microbacteriaceae</taxon>
        <taxon>Microcella</taxon>
    </lineage>
</organism>
<keyword evidence="2" id="KW-1133">Transmembrane helix</keyword>
<keyword evidence="4" id="KW-0378">Hydrolase</keyword>
<sequence>MLTPDDPLSRGIAAAVALGLVALLVWRAVRKDRREYSRFRRFRSTAKRQGMMRHWLIESMLLFGGSALVLAVVVHPLTGSVLEAARSVGWVAAVAGWFQGPVGMLALALAVALAVALTVVGVRSARREGGVVMIGDIAALLPRNRTELGWASALAVNAGLVEELLFRLCLPALLFVVTGEPLSAFGLAVLLFAALHAYQGVPGLLATLVVGLLLTASYVLSGSIVVAIVLHALLDLRTLVLVPVAVYDVHRVPGSRRFPPALAALSLGEPEEEPTRAPASALGPSPAPAHDDAADGASSTA</sequence>
<comment type="caution">
    <text evidence="4">The sequence shown here is derived from an EMBL/GenBank/DDBJ whole genome shotgun (WGS) entry which is preliminary data.</text>
</comment>
<evidence type="ECO:0000259" key="3">
    <source>
        <dbReference type="Pfam" id="PF02517"/>
    </source>
</evidence>
<dbReference type="InterPro" id="IPR003675">
    <property type="entry name" value="Rce1/LyrA-like_dom"/>
</dbReference>